<keyword evidence="3" id="KW-1185">Reference proteome</keyword>
<evidence type="ECO:0000313" key="3">
    <source>
        <dbReference type="Proteomes" id="UP000762676"/>
    </source>
</evidence>
<evidence type="ECO:0000313" key="2">
    <source>
        <dbReference type="EMBL" id="GFS19253.1"/>
    </source>
</evidence>
<protein>
    <submittedName>
        <fullName evidence="2">Por secretion system C-terminal sorting domain-containing protein</fullName>
    </submittedName>
</protein>
<reference evidence="2 3" key="1">
    <citation type="journal article" date="2021" name="Elife">
        <title>Chloroplast acquisition without the gene transfer in kleptoplastic sea slugs, Plakobranchus ocellatus.</title>
        <authorList>
            <person name="Maeda T."/>
            <person name="Takahashi S."/>
            <person name="Yoshida T."/>
            <person name="Shimamura S."/>
            <person name="Takaki Y."/>
            <person name="Nagai Y."/>
            <person name="Toyoda A."/>
            <person name="Suzuki Y."/>
            <person name="Arimoto A."/>
            <person name="Ishii H."/>
            <person name="Satoh N."/>
            <person name="Nishiyama T."/>
            <person name="Hasebe M."/>
            <person name="Maruyama T."/>
            <person name="Minagawa J."/>
            <person name="Obokata J."/>
            <person name="Shigenobu S."/>
        </authorList>
    </citation>
    <scope>NUCLEOTIDE SEQUENCE [LARGE SCALE GENOMIC DNA]</scope>
</reference>
<name>A0AAV4JC35_9GAST</name>
<dbReference type="InterPro" id="IPR045474">
    <property type="entry name" value="GEVED"/>
</dbReference>
<gene>
    <name evidence="2" type="ORF">ElyMa_006868600</name>
</gene>
<comment type="caution">
    <text evidence="2">The sequence shown here is derived from an EMBL/GenBank/DDBJ whole genome shotgun (WGS) entry which is preliminary data.</text>
</comment>
<accession>A0AAV4JC35</accession>
<feature type="domain" description="GEVED" evidence="1">
    <location>
        <begin position="82"/>
        <end position="159"/>
    </location>
</feature>
<evidence type="ECO:0000259" key="1">
    <source>
        <dbReference type="Pfam" id="PF20009"/>
    </source>
</evidence>
<organism evidence="2 3">
    <name type="scientific">Elysia marginata</name>
    <dbReference type="NCBI Taxonomy" id="1093978"/>
    <lineage>
        <taxon>Eukaryota</taxon>
        <taxon>Metazoa</taxon>
        <taxon>Spiralia</taxon>
        <taxon>Lophotrochozoa</taxon>
        <taxon>Mollusca</taxon>
        <taxon>Gastropoda</taxon>
        <taxon>Heterobranchia</taxon>
        <taxon>Euthyneura</taxon>
        <taxon>Panpulmonata</taxon>
        <taxon>Sacoglossa</taxon>
        <taxon>Placobranchoidea</taxon>
        <taxon>Plakobranchidae</taxon>
        <taxon>Elysia</taxon>
    </lineage>
</organism>
<dbReference type="Pfam" id="PF20009">
    <property type="entry name" value="GEVED"/>
    <property type="match status" value="1"/>
</dbReference>
<sequence>MLSLLFANSVVMAQKLSYCGVSGNGDYNLSKASSRDALGNINYYGKHPEDGYEYFKDGKLSVELDSMFTLMVMHSNTWSRTEVWIDWNADGDFKDKGEHVNTVGAKGQKNITPLETTIKVPKNAKTGQTRMRLQTIDAWTEYFAPCGEVWNSSTKDFDVDIR</sequence>
<dbReference type="Proteomes" id="UP000762676">
    <property type="component" value="Unassembled WGS sequence"/>
</dbReference>
<dbReference type="EMBL" id="BMAT01013745">
    <property type="protein sequence ID" value="GFS19253.1"/>
    <property type="molecule type" value="Genomic_DNA"/>
</dbReference>
<dbReference type="AlphaFoldDB" id="A0AAV4JC35"/>
<proteinExistence type="predicted"/>